<name>A0ABD6EBV3_9BILA</name>
<accession>A0ABD6EBV3</accession>
<dbReference type="AlphaFoldDB" id="A0ABD6EBV3"/>
<dbReference type="EMBL" id="JBGFUD010000203">
    <property type="protein sequence ID" value="MFH4973972.1"/>
    <property type="molecule type" value="Genomic_DNA"/>
</dbReference>
<comment type="caution">
    <text evidence="1">The sequence shown here is derived from an EMBL/GenBank/DDBJ whole genome shotgun (WGS) entry which is preliminary data.</text>
</comment>
<gene>
    <name evidence="1" type="ORF">AB6A40_000681</name>
</gene>
<sequence>MMTDINSALLEFPAKQERNAKVSGGAEKLSVFFLQHYLYKPALIESVEESTAESNMMVYSILQKPANSIEHSNGIFVSWNVSSKGSFAHPDVH</sequence>
<dbReference type="Proteomes" id="UP001608902">
    <property type="component" value="Unassembled WGS sequence"/>
</dbReference>
<reference evidence="1 2" key="1">
    <citation type="submission" date="2024-08" db="EMBL/GenBank/DDBJ databases">
        <title>Gnathostoma spinigerum genome.</title>
        <authorList>
            <person name="Gonzalez-Bertolin B."/>
            <person name="Monzon S."/>
            <person name="Zaballos A."/>
            <person name="Jimenez P."/>
            <person name="Dekumyoy P."/>
            <person name="Varona S."/>
            <person name="Cuesta I."/>
            <person name="Sumanam S."/>
            <person name="Adisakwattana P."/>
            <person name="Gasser R.B."/>
            <person name="Hernandez-Gonzalez A."/>
            <person name="Young N.D."/>
            <person name="Perteguer M.J."/>
        </authorList>
    </citation>
    <scope>NUCLEOTIDE SEQUENCE [LARGE SCALE GENOMIC DNA]</scope>
    <source>
        <strain evidence="1">AL3</strain>
        <tissue evidence="1">Liver</tissue>
    </source>
</reference>
<keyword evidence="2" id="KW-1185">Reference proteome</keyword>
<protein>
    <submittedName>
        <fullName evidence="1">Uncharacterized protein</fullName>
    </submittedName>
</protein>
<organism evidence="1 2">
    <name type="scientific">Gnathostoma spinigerum</name>
    <dbReference type="NCBI Taxonomy" id="75299"/>
    <lineage>
        <taxon>Eukaryota</taxon>
        <taxon>Metazoa</taxon>
        <taxon>Ecdysozoa</taxon>
        <taxon>Nematoda</taxon>
        <taxon>Chromadorea</taxon>
        <taxon>Rhabditida</taxon>
        <taxon>Spirurina</taxon>
        <taxon>Gnathostomatomorpha</taxon>
        <taxon>Gnathostomatoidea</taxon>
        <taxon>Gnathostomatidae</taxon>
        <taxon>Gnathostoma</taxon>
    </lineage>
</organism>
<evidence type="ECO:0000313" key="2">
    <source>
        <dbReference type="Proteomes" id="UP001608902"/>
    </source>
</evidence>
<proteinExistence type="predicted"/>
<evidence type="ECO:0000313" key="1">
    <source>
        <dbReference type="EMBL" id="MFH4973972.1"/>
    </source>
</evidence>